<keyword evidence="3" id="KW-1185">Reference proteome</keyword>
<protein>
    <submittedName>
        <fullName evidence="2">Uncharacterized protein</fullName>
    </submittedName>
</protein>
<evidence type="ECO:0000256" key="1">
    <source>
        <dbReference type="SAM" id="MobiDB-lite"/>
    </source>
</evidence>
<gene>
    <name evidence="2" type="ORF">E1301_Tti002076</name>
</gene>
<name>A0A5A9PGR1_9TELE</name>
<accession>A0A5A9PGR1</accession>
<dbReference type="EMBL" id="SOYY01000005">
    <property type="protein sequence ID" value="KAA0720915.1"/>
    <property type="molecule type" value="Genomic_DNA"/>
</dbReference>
<evidence type="ECO:0000313" key="2">
    <source>
        <dbReference type="EMBL" id="KAA0720915.1"/>
    </source>
</evidence>
<feature type="region of interest" description="Disordered" evidence="1">
    <location>
        <begin position="75"/>
        <end position="94"/>
    </location>
</feature>
<comment type="caution">
    <text evidence="2">The sequence shown here is derived from an EMBL/GenBank/DDBJ whole genome shotgun (WGS) entry which is preliminary data.</text>
</comment>
<proteinExistence type="predicted"/>
<sequence>MAFFHLEKFCEEQGSIKSPLATVKKDPLSAVSLTVHASIAWRQNGPNLHSLSFGMTPELFDGVIKGRTGFDVRKRQSYPRKTRKLESTRKSACI</sequence>
<reference evidence="2 3" key="1">
    <citation type="journal article" date="2019" name="Mol. Ecol. Resour.">
        <title>Chromosome-level genome assembly of Triplophysa tibetana, a fish adapted to the harsh high-altitude environment of the Tibetan Plateau.</title>
        <authorList>
            <person name="Yang X."/>
            <person name="Liu H."/>
            <person name="Ma Z."/>
            <person name="Zou Y."/>
            <person name="Zou M."/>
            <person name="Mao Y."/>
            <person name="Li X."/>
            <person name="Wang H."/>
            <person name="Chen T."/>
            <person name="Wang W."/>
            <person name="Yang R."/>
        </authorList>
    </citation>
    <scope>NUCLEOTIDE SEQUENCE [LARGE SCALE GENOMIC DNA]</scope>
    <source>
        <strain evidence="2">TTIB1903HZAU</strain>
        <tissue evidence="2">Muscle</tissue>
    </source>
</reference>
<feature type="compositionally biased region" description="Basic and acidic residues" evidence="1">
    <location>
        <begin position="84"/>
        <end position="94"/>
    </location>
</feature>
<evidence type="ECO:0000313" key="3">
    <source>
        <dbReference type="Proteomes" id="UP000324632"/>
    </source>
</evidence>
<dbReference type="AlphaFoldDB" id="A0A5A9PGR1"/>
<dbReference type="Proteomes" id="UP000324632">
    <property type="component" value="Chromosome 5"/>
</dbReference>
<organism evidence="2 3">
    <name type="scientific">Triplophysa tibetana</name>
    <dbReference type="NCBI Taxonomy" id="1572043"/>
    <lineage>
        <taxon>Eukaryota</taxon>
        <taxon>Metazoa</taxon>
        <taxon>Chordata</taxon>
        <taxon>Craniata</taxon>
        <taxon>Vertebrata</taxon>
        <taxon>Euteleostomi</taxon>
        <taxon>Actinopterygii</taxon>
        <taxon>Neopterygii</taxon>
        <taxon>Teleostei</taxon>
        <taxon>Ostariophysi</taxon>
        <taxon>Cypriniformes</taxon>
        <taxon>Nemacheilidae</taxon>
        <taxon>Triplophysa</taxon>
    </lineage>
</organism>